<evidence type="ECO:0000256" key="6">
    <source>
        <dbReference type="SAM" id="SignalP"/>
    </source>
</evidence>
<organism evidence="8 9">
    <name type="scientific">Ectothiorhodospira haloalkaliphila</name>
    <dbReference type="NCBI Taxonomy" id="421628"/>
    <lineage>
        <taxon>Bacteria</taxon>
        <taxon>Pseudomonadati</taxon>
        <taxon>Pseudomonadota</taxon>
        <taxon>Gammaproteobacteria</taxon>
        <taxon>Chromatiales</taxon>
        <taxon>Ectothiorhodospiraceae</taxon>
        <taxon>Ectothiorhodospira</taxon>
    </lineage>
</organism>
<evidence type="ECO:0000256" key="4">
    <source>
        <dbReference type="PIRSR" id="PIRSR000303-1"/>
    </source>
</evidence>
<dbReference type="PIRSF" id="PIRSF000303">
    <property type="entry name" value="Glutathion_perox"/>
    <property type="match status" value="1"/>
</dbReference>
<dbReference type="AlphaFoldDB" id="W8KS46"/>
<feature type="active site" evidence="4">
    <location>
        <position position="64"/>
    </location>
</feature>
<dbReference type="Gene3D" id="3.40.30.10">
    <property type="entry name" value="Glutaredoxin"/>
    <property type="match status" value="1"/>
</dbReference>
<dbReference type="PANTHER" id="PTHR11592">
    <property type="entry name" value="GLUTATHIONE PEROXIDASE"/>
    <property type="match status" value="1"/>
</dbReference>
<feature type="domain" description="Thioredoxin" evidence="7">
    <location>
        <begin position="10"/>
        <end position="183"/>
    </location>
</feature>
<dbReference type="PATRIC" id="fig|1354791.3.peg.2998"/>
<dbReference type="CDD" id="cd00340">
    <property type="entry name" value="GSH_Peroxidase"/>
    <property type="match status" value="1"/>
</dbReference>
<evidence type="ECO:0000256" key="5">
    <source>
        <dbReference type="RuleBase" id="RU000499"/>
    </source>
</evidence>
<dbReference type="PROSITE" id="PS00460">
    <property type="entry name" value="GLUTATHIONE_PEROXID_1"/>
    <property type="match status" value="1"/>
</dbReference>
<dbReference type="SUPFAM" id="SSF52833">
    <property type="entry name" value="Thioredoxin-like"/>
    <property type="match status" value="1"/>
</dbReference>
<dbReference type="PRINTS" id="PR01011">
    <property type="entry name" value="GLUTPROXDASE"/>
</dbReference>
<evidence type="ECO:0000259" key="7">
    <source>
        <dbReference type="PROSITE" id="PS51352"/>
    </source>
</evidence>
<dbReference type="RefSeq" id="WP_025282338.1">
    <property type="nucleotide sequence ID" value="NZ_CP007268.1"/>
</dbReference>
<dbReference type="OrthoDB" id="9785502at2"/>
<keyword evidence="9" id="KW-1185">Reference proteome</keyword>
<name>W8KS46_9GAMM</name>
<reference evidence="9" key="2">
    <citation type="submission" date="2014-02" db="EMBL/GenBank/DDBJ databases">
        <title>Draft Genome Sequence of extremely halophilic bacteria Halorhodospira halochloris.</title>
        <authorList>
            <person name="Singh K.S."/>
        </authorList>
    </citation>
    <scope>NUCLEOTIDE SEQUENCE [LARGE SCALE GENOMIC DNA]</scope>
    <source>
        <strain evidence="9">A</strain>
    </source>
</reference>
<feature type="chain" id="PRO_5004910709" description="Glutathione peroxidase" evidence="6">
    <location>
        <begin position="21"/>
        <end position="184"/>
    </location>
</feature>
<dbReference type="PANTHER" id="PTHR11592:SF44">
    <property type="entry name" value="GLUTATHIONE PEROXIDASE"/>
    <property type="match status" value="1"/>
</dbReference>
<dbReference type="InterPro" id="IPR000889">
    <property type="entry name" value="Glutathione_peroxidase"/>
</dbReference>
<dbReference type="Proteomes" id="UP000019442">
    <property type="component" value="Chromosome"/>
</dbReference>
<dbReference type="InterPro" id="IPR013766">
    <property type="entry name" value="Thioredoxin_domain"/>
</dbReference>
<evidence type="ECO:0000256" key="2">
    <source>
        <dbReference type="ARBA" id="ARBA00022559"/>
    </source>
</evidence>
<accession>W8KS46</accession>
<sequence>MIRFLSVCLLIPLLASPAFAVQEPPGHTDLFDHDMRRLHSSEVVNLRERFAGQPLLIVNTASHCGFTGQFSGLEAIHEKYADRGLKVMGFPSNDFNQEASDEAETARVCFRNFGVSFDMFAPIGVRGDDAHPIFQELARQSRAPRWNFYKYLVDRNGQVVAAYSSMVSPDSQRFQRAIEALLGE</sequence>
<comment type="similarity">
    <text evidence="1 5">Belongs to the glutathione peroxidase family.</text>
</comment>
<dbReference type="EMBL" id="CP007268">
    <property type="protein sequence ID" value="AHK79842.1"/>
    <property type="molecule type" value="Genomic_DNA"/>
</dbReference>
<dbReference type="GO" id="GO:0004601">
    <property type="term" value="F:peroxidase activity"/>
    <property type="evidence" value="ECO:0007669"/>
    <property type="project" value="UniProtKB-KW"/>
</dbReference>
<gene>
    <name evidence="8" type="ORF">M911_12545</name>
</gene>
<keyword evidence="6" id="KW-0732">Signal</keyword>
<dbReference type="PROSITE" id="PS51352">
    <property type="entry name" value="THIOREDOXIN_2"/>
    <property type="match status" value="1"/>
</dbReference>
<reference evidence="8 9" key="1">
    <citation type="journal article" date="2014" name="J Genomics">
        <title>Draft Genome Sequence of the Extremely Halophilic Phototrophic Purple Sulfur Bacterium Halorhodospira halochloris.</title>
        <authorList>
            <person name="Singh K.S."/>
            <person name="Kirksey J."/>
            <person name="Hoff W.D."/>
            <person name="Deole R."/>
        </authorList>
    </citation>
    <scope>NUCLEOTIDE SEQUENCE [LARGE SCALE GENOMIC DNA]</scope>
    <source>
        <strain evidence="8 9">A</strain>
    </source>
</reference>
<dbReference type="Pfam" id="PF00255">
    <property type="entry name" value="GSHPx"/>
    <property type="match status" value="1"/>
</dbReference>
<dbReference type="InterPro" id="IPR029759">
    <property type="entry name" value="GPX_AS"/>
</dbReference>
<dbReference type="InterPro" id="IPR036249">
    <property type="entry name" value="Thioredoxin-like_sf"/>
</dbReference>
<evidence type="ECO:0000256" key="3">
    <source>
        <dbReference type="ARBA" id="ARBA00023002"/>
    </source>
</evidence>
<evidence type="ECO:0000313" key="9">
    <source>
        <dbReference type="Proteomes" id="UP000019442"/>
    </source>
</evidence>
<feature type="signal peptide" evidence="6">
    <location>
        <begin position="1"/>
        <end position="20"/>
    </location>
</feature>
<evidence type="ECO:0000313" key="8">
    <source>
        <dbReference type="EMBL" id="AHK79842.1"/>
    </source>
</evidence>
<evidence type="ECO:0000256" key="1">
    <source>
        <dbReference type="ARBA" id="ARBA00006926"/>
    </source>
</evidence>
<protein>
    <recommendedName>
        <fullName evidence="5">Glutathione peroxidase</fullName>
    </recommendedName>
</protein>
<dbReference type="KEGG" id="hhc:M911_12545"/>
<proteinExistence type="inferred from homology"/>
<dbReference type="PROSITE" id="PS51355">
    <property type="entry name" value="GLUTATHIONE_PEROXID_3"/>
    <property type="match status" value="1"/>
</dbReference>
<keyword evidence="3 5" id="KW-0560">Oxidoreductase</keyword>
<dbReference type="GO" id="GO:0034599">
    <property type="term" value="P:cellular response to oxidative stress"/>
    <property type="evidence" value="ECO:0007669"/>
    <property type="project" value="TreeGrafter"/>
</dbReference>
<dbReference type="HOGENOM" id="CLU_029507_1_3_6"/>
<keyword evidence="2 5" id="KW-0575">Peroxidase</keyword>